<proteinExistence type="predicted"/>
<name>A0A0A9WP59_LYGHE</name>
<dbReference type="AlphaFoldDB" id="A0A0A9WP59"/>
<dbReference type="EMBL" id="GBHO01033353">
    <property type="protein sequence ID" value="JAG10251.1"/>
    <property type="molecule type" value="Transcribed_RNA"/>
</dbReference>
<organism evidence="6">
    <name type="scientific">Lygus hesperus</name>
    <name type="common">Western plant bug</name>
    <dbReference type="NCBI Taxonomy" id="30085"/>
    <lineage>
        <taxon>Eukaryota</taxon>
        <taxon>Metazoa</taxon>
        <taxon>Ecdysozoa</taxon>
        <taxon>Arthropoda</taxon>
        <taxon>Hexapoda</taxon>
        <taxon>Insecta</taxon>
        <taxon>Pterygota</taxon>
        <taxon>Neoptera</taxon>
        <taxon>Paraneoptera</taxon>
        <taxon>Hemiptera</taxon>
        <taxon>Heteroptera</taxon>
        <taxon>Panheteroptera</taxon>
        <taxon>Cimicomorpha</taxon>
        <taxon>Miridae</taxon>
        <taxon>Mirini</taxon>
        <taxon>Lygus</taxon>
    </lineage>
</organism>
<comment type="subcellular location">
    <subcellularLocation>
        <location evidence="1">Cytoplasm</location>
    </subcellularLocation>
</comment>
<evidence type="ECO:0000256" key="1">
    <source>
        <dbReference type="ARBA" id="ARBA00004496"/>
    </source>
</evidence>
<protein>
    <recommendedName>
        <fullName evidence="4">JmjC domain-containing protein</fullName>
    </recommendedName>
</protein>
<dbReference type="Gene3D" id="2.60.120.650">
    <property type="entry name" value="Cupin"/>
    <property type="match status" value="1"/>
</dbReference>
<evidence type="ECO:0000256" key="3">
    <source>
        <dbReference type="ARBA" id="ARBA00037342"/>
    </source>
</evidence>
<dbReference type="SUPFAM" id="SSF51197">
    <property type="entry name" value="Clavaminate synthase-like"/>
    <property type="match status" value="1"/>
</dbReference>
<keyword evidence="2" id="KW-0963">Cytoplasm</keyword>
<sequence>MKAVRVPYEESSVYSMYNFFRGCGEFPPVKDAIMVDLDPGDVLYVPNGWWHYVENLSSAISVNTWIPLESDDESRFKESLVKYFVHSTLKDMDKSEAELLLNPNEDDLSTIPQLQLLQELNWCVEQIKPTLHCPTIKDGAKLYECHRMPKTPIKEIQSKQNVPHKCDIESSASVVDISSERLNLIKAFCHPDVINLVSNKYLQLSRKVERK</sequence>
<evidence type="ECO:0000256" key="2">
    <source>
        <dbReference type="ARBA" id="ARBA00022490"/>
    </source>
</evidence>
<dbReference type="PROSITE" id="PS51184">
    <property type="entry name" value="JMJC"/>
    <property type="match status" value="1"/>
</dbReference>
<feature type="domain" description="JmjC" evidence="4">
    <location>
        <begin position="1"/>
        <end position="81"/>
    </location>
</feature>
<reference evidence="6" key="1">
    <citation type="journal article" date="2014" name="PLoS ONE">
        <title>Transcriptome-Based Identification of ABC Transporters in the Western Tarnished Plant Bug Lygus hesperus.</title>
        <authorList>
            <person name="Hull J.J."/>
            <person name="Chaney K."/>
            <person name="Geib S.M."/>
            <person name="Fabrick J.A."/>
            <person name="Brent C.S."/>
            <person name="Walsh D."/>
            <person name="Lavine L.C."/>
        </authorList>
    </citation>
    <scope>NUCLEOTIDE SEQUENCE</scope>
</reference>
<comment type="function">
    <text evidence="3">May play a role in cellular stress response.</text>
</comment>
<accession>A0A0A9WP59</accession>
<evidence type="ECO:0000313" key="6">
    <source>
        <dbReference type="EMBL" id="JAG10252.1"/>
    </source>
</evidence>
<dbReference type="InterPro" id="IPR041667">
    <property type="entry name" value="Cupin_8"/>
</dbReference>
<dbReference type="InterPro" id="IPR003347">
    <property type="entry name" value="JmjC_dom"/>
</dbReference>
<evidence type="ECO:0000259" key="4">
    <source>
        <dbReference type="PROSITE" id="PS51184"/>
    </source>
</evidence>
<reference evidence="6" key="2">
    <citation type="submission" date="2014-07" db="EMBL/GenBank/DDBJ databases">
        <authorList>
            <person name="Hull J."/>
        </authorList>
    </citation>
    <scope>NUCLEOTIDE SEQUENCE</scope>
</reference>
<dbReference type="EMBL" id="GBHO01033352">
    <property type="protein sequence ID" value="JAG10252.1"/>
    <property type="molecule type" value="Transcribed_RNA"/>
</dbReference>
<dbReference type="PANTHER" id="PTHR12461">
    <property type="entry name" value="HYPOXIA-INDUCIBLE FACTOR 1 ALPHA INHIBITOR-RELATED"/>
    <property type="match status" value="1"/>
</dbReference>
<dbReference type="Pfam" id="PF13621">
    <property type="entry name" value="Cupin_8"/>
    <property type="match status" value="1"/>
</dbReference>
<gene>
    <name evidence="6" type="ORF">CM83_39036</name>
    <name evidence="5" type="ORF">CM83_39037</name>
</gene>
<evidence type="ECO:0000313" key="5">
    <source>
        <dbReference type="EMBL" id="JAG10251.1"/>
    </source>
</evidence>
<dbReference type="GO" id="GO:0005737">
    <property type="term" value="C:cytoplasm"/>
    <property type="evidence" value="ECO:0007669"/>
    <property type="project" value="UniProtKB-SubCell"/>
</dbReference>
<dbReference type="PANTHER" id="PTHR12461:SF43">
    <property type="entry name" value="HSPB1-ASSOCIATED PROTEIN 1"/>
    <property type="match status" value="1"/>
</dbReference>